<evidence type="ECO:0000313" key="2">
    <source>
        <dbReference type="EMBL" id="KAK9265934.1"/>
    </source>
</evidence>
<name>A0AAP0R279_LIQFO</name>
<keyword evidence="3" id="KW-1185">Reference proteome</keyword>
<gene>
    <name evidence="2" type="ORF">L1049_021451</name>
</gene>
<protein>
    <submittedName>
        <fullName evidence="2">Uncharacterized protein</fullName>
    </submittedName>
</protein>
<evidence type="ECO:0000313" key="3">
    <source>
        <dbReference type="Proteomes" id="UP001415857"/>
    </source>
</evidence>
<dbReference type="AlphaFoldDB" id="A0AAP0R279"/>
<reference evidence="2 3" key="1">
    <citation type="journal article" date="2024" name="Plant J.">
        <title>Genome sequences and population genomics reveal climatic adaptation and genomic divergence between two closely related sweetgum species.</title>
        <authorList>
            <person name="Xu W.Q."/>
            <person name="Ren C.Q."/>
            <person name="Zhang X.Y."/>
            <person name="Comes H.P."/>
            <person name="Liu X.H."/>
            <person name="Li Y.G."/>
            <person name="Kettle C.J."/>
            <person name="Jalonen R."/>
            <person name="Gaisberger H."/>
            <person name="Ma Y.Z."/>
            <person name="Qiu Y.X."/>
        </authorList>
    </citation>
    <scope>NUCLEOTIDE SEQUENCE [LARGE SCALE GENOMIC DNA]</scope>
    <source>
        <strain evidence="2">Hangzhou</strain>
    </source>
</reference>
<dbReference type="Proteomes" id="UP001415857">
    <property type="component" value="Unassembled WGS sequence"/>
</dbReference>
<organism evidence="2 3">
    <name type="scientific">Liquidambar formosana</name>
    <name type="common">Formosan gum</name>
    <dbReference type="NCBI Taxonomy" id="63359"/>
    <lineage>
        <taxon>Eukaryota</taxon>
        <taxon>Viridiplantae</taxon>
        <taxon>Streptophyta</taxon>
        <taxon>Embryophyta</taxon>
        <taxon>Tracheophyta</taxon>
        <taxon>Spermatophyta</taxon>
        <taxon>Magnoliopsida</taxon>
        <taxon>eudicotyledons</taxon>
        <taxon>Gunneridae</taxon>
        <taxon>Pentapetalae</taxon>
        <taxon>Saxifragales</taxon>
        <taxon>Altingiaceae</taxon>
        <taxon>Liquidambar</taxon>
    </lineage>
</organism>
<feature type="region of interest" description="Disordered" evidence="1">
    <location>
        <begin position="1"/>
        <end position="22"/>
    </location>
</feature>
<feature type="region of interest" description="Disordered" evidence="1">
    <location>
        <begin position="40"/>
        <end position="68"/>
    </location>
</feature>
<proteinExistence type="predicted"/>
<sequence length="172" mass="19174">MEHFDAGDGDLPAPDRKDSPEDIIFDATQYEFFGENVVEDDLGGLEDDNDDYPFEGTEDEPFPSFNKDEGEHFGSLSDIDDLTDTFSELNKVASEARNPGDIGDRVSSPMESLVGLCPFSVRGTGSCKYGIVGEAFYFGFSHDDKMQPLEVFVKKQHAKHVFFSKMKSMSEK</sequence>
<evidence type="ECO:0000256" key="1">
    <source>
        <dbReference type="SAM" id="MobiDB-lite"/>
    </source>
</evidence>
<comment type="caution">
    <text evidence="2">The sequence shown here is derived from an EMBL/GenBank/DDBJ whole genome shotgun (WGS) entry which is preliminary data.</text>
</comment>
<dbReference type="EMBL" id="JBBPBK010000274">
    <property type="protein sequence ID" value="KAK9265934.1"/>
    <property type="molecule type" value="Genomic_DNA"/>
</dbReference>
<feature type="compositionally biased region" description="Acidic residues" evidence="1">
    <location>
        <begin position="40"/>
        <end position="61"/>
    </location>
</feature>
<accession>A0AAP0R279</accession>